<dbReference type="EMBL" id="BSXT01002785">
    <property type="protein sequence ID" value="GMF50880.1"/>
    <property type="molecule type" value="Genomic_DNA"/>
</dbReference>
<keyword evidence="9" id="KW-1185">Reference proteome</keyword>
<feature type="transmembrane region" description="Helical" evidence="6">
    <location>
        <begin position="102"/>
        <end position="123"/>
    </location>
</feature>
<comment type="subcellular location">
    <subcellularLocation>
        <location evidence="1">Membrane</location>
        <topology evidence="1">Multi-pass membrane protein</topology>
    </subcellularLocation>
</comment>
<sequence>MYGAVTQTEVVSPVTRQADESLRGVYCPQQRLTPNTGTPADAIKPEKETSPSRNGHQLDRLTNSLVYGVVNSIRAIPTMYGYAVIIFSHPTFGAFMPALSKLVIFSSAVHQLMFTLLSSLPFAIGQVQDAGLIFLSAMATSICNALGDDVSPEAKVATTIVTIGVTTASLGVCLIVMGRLKLAALASYLPMPVIGGYLAFIGIFCLYAGLTLSTGLVVNDFSSMRHAMDNTHNVLLCVPGFLGGATLLLVSQNFKNPFALSTAIVVMPVFFFFVLAFGSISLDEARENGWVDPVEKTASVTELLKLFDLSLVHWDQIPKQVVTWLGMVFIVAVSSSLDVVAIEIDMGSNSTSTTNSRPSAGRTL</sequence>
<dbReference type="AlphaFoldDB" id="A0A9W6Y272"/>
<keyword evidence="4 6" id="KW-0472">Membrane</keyword>
<dbReference type="PANTHER" id="PTHR43310">
    <property type="entry name" value="SULFATE TRANSPORTER YBAR-RELATED"/>
    <property type="match status" value="1"/>
</dbReference>
<evidence type="ECO:0000256" key="3">
    <source>
        <dbReference type="ARBA" id="ARBA00022989"/>
    </source>
</evidence>
<feature type="transmembrane region" description="Helical" evidence="6">
    <location>
        <begin position="230"/>
        <end position="251"/>
    </location>
</feature>
<gene>
    <name evidence="8" type="ORF">Pfra01_002040100</name>
</gene>
<dbReference type="Proteomes" id="UP001165121">
    <property type="component" value="Unassembled WGS sequence"/>
</dbReference>
<dbReference type="GO" id="GO:0016020">
    <property type="term" value="C:membrane"/>
    <property type="evidence" value="ECO:0007669"/>
    <property type="project" value="UniProtKB-SubCell"/>
</dbReference>
<evidence type="ECO:0000313" key="8">
    <source>
        <dbReference type="EMBL" id="GMF50880.1"/>
    </source>
</evidence>
<dbReference type="Pfam" id="PF00916">
    <property type="entry name" value="Sulfate_transp"/>
    <property type="match status" value="1"/>
</dbReference>
<evidence type="ECO:0000313" key="9">
    <source>
        <dbReference type="Proteomes" id="UP001165121"/>
    </source>
</evidence>
<feature type="region of interest" description="Disordered" evidence="5">
    <location>
        <begin position="28"/>
        <end position="56"/>
    </location>
</feature>
<feature type="transmembrane region" description="Helical" evidence="6">
    <location>
        <begin position="189"/>
        <end position="210"/>
    </location>
</feature>
<dbReference type="InterPro" id="IPR052706">
    <property type="entry name" value="Membrane-Transporter-like"/>
</dbReference>
<reference evidence="8" key="1">
    <citation type="submission" date="2023-04" db="EMBL/GenBank/DDBJ databases">
        <title>Phytophthora fragariaefolia NBRC 109709.</title>
        <authorList>
            <person name="Ichikawa N."/>
            <person name="Sato H."/>
            <person name="Tonouchi N."/>
        </authorList>
    </citation>
    <scope>NUCLEOTIDE SEQUENCE</scope>
    <source>
        <strain evidence="8">NBRC 109709</strain>
    </source>
</reference>
<feature type="domain" description="SLC26A/SulP transporter" evidence="7">
    <location>
        <begin position="62"/>
        <end position="334"/>
    </location>
</feature>
<evidence type="ECO:0000256" key="5">
    <source>
        <dbReference type="SAM" id="MobiDB-lite"/>
    </source>
</evidence>
<evidence type="ECO:0000259" key="7">
    <source>
        <dbReference type="Pfam" id="PF00916"/>
    </source>
</evidence>
<evidence type="ECO:0000256" key="4">
    <source>
        <dbReference type="ARBA" id="ARBA00023136"/>
    </source>
</evidence>
<feature type="transmembrane region" description="Helical" evidence="6">
    <location>
        <begin position="130"/>
        <end position="147"/>
    </location>
</feature>
<evidence type="ECO:0000256" key="1">
    <source>
        <dbReference type="ARBA" id="ARBA00004141"/>
    </source>
</evidence>
<feature type="transmembrane region" description="Helical" evidence="6">
    <location>
        <begin position="159"/>
        <end position="177"/>
    </location>
</feature>
<keyword evidence="2 6" id="KW-0812">Transmembrane</keyword>
<proteinExistence type="predicted"/>
<dbReference type="PANTHER" id="PTHR43310:SF2">
    <property type="entry name" value="SLC26A_SULP TRANSPORTER DOMAIN-CONTAINING PROTEIN"/>
    <property type="match status" value="1"/>
</dbReference>
<protein>
    <submittedName>
        <fullName evidence="8">Unnamed protein product</fullName>
    </submittedName>
</protein>
<feature type="transmembrane region" description="Helical" evidence="6">
    <location>
        <begin position="258"/>
        <end position="280"/>
    </location>
</feature>
<dbReference type="InterPro" id="IPR011547">
    <property type="entry name" value="SLC26A/SulP_dom"/>
</dbReference>
<dbReference type="OrthoDB" id="409725at2759"/>
<evidence type="ECO:0000256" key="2">
    <source>
        <dbReference type="ARBA" id="ARBA00022692"/>
    </source>
</evidence>
<evidence type="ECO:0000256" key="6">
    <source>
        <dbReference type="SAM" id="Phobius"/>
    </source>
</evidence>
<name>A0A9W6Y272_9STRA</name>
<keyword evidence="3 6" id="KW-1133">Transmembrane helix</keyword>
<organism evidence="8 9">
    <name type="scientific">Phytophthora fragariaefolia</name>
    <dbReference type="NCBI Taxonomy" id="1490495"/>
    <lineage>
        <taxon>Eukaryota</taxon>
        <taxon>Sar</taxon>
        <taxon>Stramenopiles</taxon>
        <taxon>Oomycota</taxon>
        <taxon>Peronosporomycetes</taxon>
        <taxon>Peronosporales</taxon>
        <taxon>Peronosporaceae</taxon>
        <taxon>Phytophthora</taxon>
    </lineage>
</organism>
<comment type="caution">
    <text evidence="8">The sequence shown here is derived from an EMBL/GenBank/DDBJ whole genome shotgun (WGS) entry which is preliminary data.</text>
</comment>
<feature type="transmembrane region" description="Helical" evidence="6">
    <location>
        <begin position="321"/>
        <end position="342"/>
    </location>
</feature>
<accession>A0A9W6Y272</accession>